<feature type="region of interest" description="Disordered" evidence="9">
    <location>
        <begin position="320"/>
        <end position="343"/>
    </location>
</feature>
<dbReference type="GO" id="GO:0005524">
    <property type="term" value="F:ATP binding"/>
    <property type="evidence" value="ECO:0007669"/>
    <property type="project" value="UniProtKB-KW"/>
</dbReference>
<evidence type="ECO:0000256" key="10">
    <source>
        <dbReference type="SAM" id="Phobius"/>
    </source>
</evidence>
<dbReference type="PROSITE" id="PS50011">
    <property type="entry name" value="PROTEIN_KINASE_DOM"/>
    <property type="match status" value="1"/>
</dbReference>
<feature type="domain" description="Protein kinase" evidence="12">
    <location>
        <begin position="557"/>
        <end position="934"/>
    </location>
</feature>
<evidence type="ECO:0000313" key="13">
    <source>
        <dbReference type="EMBL" id="KAG9327094.1"/>
    </source>
</evidence>
<reference evidence="13" key="1">
    <citation type="submission" date="2021-07" db="EMBL/GenBank/DDBJ databases">
        <title>Draft genome of Mortierella alpina, strain LL118, isolated from an aspen leaf litter sample.</title>
        <authorList>
            <person name="Yang S."/>
            <person name="Vinatzer B.A."/>
        </authorList>
    </citation>
    <scope>NUCLEOTIDE SEQUENCE</scope>
    <source>
        <strain evidence="13">LL118</strain>
    </source>
</reference>
<comment type="caution">
    <text evidence="13">The sequence shown here is derived from an EMBL/GenBank/DDBJ whole genome shotgun (WGS) entry which is preliminary data.</text>
</comment>
<feature type="transmembrane region" description="Helical" evidence="10">
    <location>
        <begin position="350"/>
        <end position="371"/>
    </location>
</feature>
<feature type="compositionally biased region" description="Polar residues" evidence="9">
    <location>
        <begin position="484"/>
        <end position="505"/>
    </location>
</feature>
<evidence type="ECO:0000256" key="1">
    <source>
        <dbReference type="ARBA" id="ARBA00012513"/>
    </source>
</evidence>
<feature type="region of interest" description="Disordered" evidence="9">
    <location>
        <begin position="476"/>
        <end position="507"/>
    </location>
</feature>
<keyword evidence="5" id="KW-0418">Kinase</keyword>
<dbReference type="PANTHER" id="PTHR43671:SF98">
    <property type="entry name" value="SERINE_THREONINE-PROTEIN KINASE NEK11"/>
    <property type="match status" value="1"/>
</dbReference>
<dbReference type="InterPro" id="IPR011009">
    <property type="entry name" value="Kinase-like_dom_sf"/>
</dbReference>
<keyword evidence="3" id="KW-0808">Transferase</keyword>
<comment type="catalytic activity">
    <reaction evidence="7">
        <text>L-threonyl-[protein] + ATP = O-phospho-L-threonyl-[protein] + ADP + H(+)</text>
        <dbReference type="Rhea" id="RHEA:46608"/>
        <dbReference type="Rhea" id="RHEA-COMP:11060"/>
        <dbReference type="Rhea" id="RHEA-COMP:11605"/>
        <dbReference type="ChEBI" id="CHEBI:15378"/>
        <dbReference type="ChEBI" id="CHEBI:30013"/>
        <dbReference type="ChEBI" id="CHEBI:30616"/>
        <dbReference type="ChEBI" id="CHEBI:61977"/>
        <dbReference type="ChEBI" id="CHEBI:456216"/>
        <dbReference type="EC" id="2.7.11.1"/>
    </reaction>
</comment>
<proteinExistence type="predicted"/>
<keyword evidence="11" id="KW-0732">Signal</keyword>
<dbReference type="SMART" id="SM00220">
    <property type="entry name" value="S_TKc"/>
    <property type="match status" value="1"/>
</dbReference>
<evidence type="ECO:0000256" key="3">
    <source>
        <dbReference type="ARBA" id="ARBA00022679"/>
    </source>
</evidence>
<dbReference type="SUPFAM" id="SSF56112">
    <property type="entry name" value="Protein kinase-like (PK-like)"/>
    <property type="match status" value="1"/>
</dbReference>
<feature type="compositionally biased region" description="Polar residues" evidence="9">
    <location>
        <begin position="450"/>
        <end position="460"/>
    </location>
</feature>
<dbReference type="EMBL" id="JAIFTL010000009">
    <property type="protein sequence ID" value="KAG9327094.1"/>
    <property type="molecule type" value="Genomic_DNA"/>
</dbReference>
<keyword evidence="4" id="KW-0547">Nucleotide-binding</keyword>
<keyword evidence="10" id="KW-1133">Transmembrane helix</keyword>
<dbReference type="EC" id="2.7.11.1" evidence="1"/>
<evidence type="ECO:0000256" key="5">
    <source>
        <dbReference type="ARBA" id="ARBA00022777"/>
    </source>
</evidence>
<keyword evidence="10" id="KW-0812">Transmembrane</keyword>
<sequence length="934" mass="100765">MISRNARRTPWATATTAATALASLCILTLPVHVLAVPPPSLTMTSSCAGTSGSWIVGLASDNIITFVKHGQPPAEPTVYATRESKKGFNGGKCFESSPNIVHYVAETFLGSLTVNASNSTFMEWADLTKVPVEITRGVMNPNMTALGKPASGTAPVILTAISGNLIRWEVTAPTATVLASFAQLRIDPSKILGMALSGGATPYLWMQLQNTGNSMDLFKFDVSANPTAVFAAQRIHTTLTLPQVLVPWNNGDDGVAFIGSGAQQGSQSSINVTYFPPNGPSTTKTLLSSSTVNLAQDQFVAGTSTVTQISPSGAGAHIFEEAAPPLGNPGDQPPSVPGPEPEPRKRNIPIAAIIGSIVGVVVIAFVILFFLKGRQKKKNRGRSIFAKKQKDLFPAKAGDESMVPLGLYHQDRSLPQLPRHLENGLERLGHGARPGDTLAQSKHIGHSGSHFPTHSRNSSHTHIDETIPLEAALAHHRHDHHTPQGLSHSISVRSTTSNFARQNTKTGKRVEEKIQLQVIRYEVQDAHLISPHGPTGRLVLATYHVVSPPRSARSIKAHGGQTQGIARSGTVLVRRSRLEFGSQASSGASTPTAPQDLAADSSMLLTDAENQHTFETVTLKWYMTELHWKREAALLKHLKSPIFVMELLESYCIPTLQNRANAYPFVNAMGGCSRLLSDVGPVKTAQHARSILRSISAAVEWCHRHNVVHLNIQPGSFFLEEGIDPATEDASWKLWDFTCARFIGESIGSFGGGGGDLGLELPAALVPQPPPNHLHPEGYPFLGQQQHEEQMDRIGGNPLPPVYTAPELLEAWRAGDTTFPAEATMDTWSLGCVYYEILNGGQPLFKTETEAWGMVGGWENPNGRLSPSYRVPYPPSPTGDAVSGELSVATETSTPFERSKILDPSGSISHLLRDMMLANADERVSLQTIMERIY</sequence>
<accession>A0A9P8AAS4</accession>
<name>A0A9P8AAS4_MORAP</name>
<dbReference type="PANTHER" id="PTHR43671">
    <property type="entry name" value="SERINE/THREONINE-PROTEIN KINASE NEK"/>
    <property type="match status" value="1"/>
</dbReference>
<evidence type="ECO:0000256" key="9">
    <source>
        <dbReference type="SAM" id="MobiDB-lite"/>
    </source>
</evidence>
<evidence type="ECO:0000256" key="11">
    <source>
        <dbReference type="SAM" id="SignalP"/>
    </source>
</evidence>
<keyword evidence="10" id="KW-0472">Membrane</keyword>
<evidence type="ECO:0000256" key="4">
    <source>
        <dbReference type="ARBA" id="ARBA00022741"/>
    </source>
</evidence>
<organism evidence="13 14">
    <name type="scientific">Mortierella alpina</name>
    <name type="common">Oleaginous fungus</name>
    <name type="synonym">Mortierella renispora</name>
    <dbReference type="NCBI Taxonomy" id="64518"/>
    <lineage>
        <taxon>Eukaryota</taxon>
        <taxon>Fungi</taxon>
        <taxon>Fungi incertae sedis</taxon>
        <taxon>Mucoromycota</taxon>
        <taxon>Mortierellomycotina</taxon>
        <taxon>Mortierellomycetes</taxon>
        <taxon>Mortierellales</taxon>
        <taxon>Mortierellaceae</taxon>
        <taxon>Mortierella</taxon>
    </lineage>
</organism>
<comment type="catalytic activity">
    <reaction evidence="8">
        <text>L-seryl-[protein] + ATP = O-phospho-L-seryl-[protein] + ADP + H(+)</text>
        <dbReference type="Rhea" id="RHEA:17989"/>
        <dbReference type="Rhea" id="RHEA-COMP:9863"/>
        <dbReference type="Rhea" id="RHEA-COMP:11604"/>
        <dbReference type="ChEBI" id="CHEBI:15378"/>
        <dbReference type="ChEBI" id="CHEBI:29999"/>
        <dbReference type="ChEBI" id="CHEBI:30616"/>
        <dbReference type="ChEBI" id="CHEBI:83421"/>
        <dbReference type="ChEBI" id="CHEBI:456216"/>
        <dbReference type="EC" id="2.7.11.1"/>
    </reaction>
</comment>
<evidence type="ECO:0000313" key="14">
    <source>
        <dbReference type="Proteomes" id="UP000717515"/>
    </source>
</evidence>
<feature type="chain" id="PRO_5040509880" description="non-specific serine/threonine protein kinase" evidence="11">
    <location>
        <begin position="36"/>
        <end position="934"/>
    </location>
</feature>
<feature type="region of interest" description="Disordered" evidence="9">
    <location>
        <begin position="429"/>
        <end position="461"/>
    </location>
</feature>
<dbReference type="AlphaFoldDB" id="A0A9P8AAS4"/>
<evidence type="ECO:0000256" key="7">
    <source>
        <dbReference type="ARBA" id="ARBA00047899"/>
    </source>
</evidence>
<gene>
    <name evidence="13" type="ORF">KVV02_008724</name>
</gene>
<evidence type="ECO:0000256" key="2">
    <source>
        <dbReference type="ARBA" id="ARBA00022527"/>
    </source>
</evidence>
<feature type="signal peptide" evidence="11">
    <location>
        <begin position="1"/>
        <end position="35"/>
    </location>
</feature>
<evidence type="ECO:0000259" key="12">
    <source>
        <dbReference type="PROSITE" id="PS50011"/>
    </source>
</evidence>
<dbReference type="Gene3D" id="1.10.510.10">
    <property type="entry name" value="Transferase(Phosphotransferase) domain 1"/>
    <property type="match status" value="1"/>
</dbReference>
<dbReference type="Proteomes" id="UP000717515">
    <property type="component" value="Unassembled WGS sequence"/>
</dbReference>
<protein>
    <recommendedName>
        <fullName evidence="1">non-specific serine/threonine protein kinase</fullName>
        <ecNumber evidence="1">2.7.11.1</ecNumber>
    </recommendedName>
</protein>
<keyword evidence="6" id="KW-0067">ATP-binding</keyword>
<keyword evidence="2" id="KW-0723">Serine/threonine-protein kinase</keyword>
<dbReference type="InterPro" id="IPR050660">
    <property type="entry name" value="NEK_Ser/Thr_kinase"/>
</dbReference>
<evidence type="ECO:0000256" key="8">
    <source>
        <dbReference type="ARBA" id="ARBA00048679"/>
    </source>
</evidence>
<dbReference type="GO" id="GO:0004674">
    <property type="term" value="F:protein serine/threonine kinase activity"/>
    <property type="evidence" value="ECO:0007669"/>
    <property type="project" value="UniProtKB-KW"/>
</dbReference>
<feature type="compositionally biased region" description="Pro residues" evidence="9">
    <location>
        <begin position="331"/>
        <end position="340"/>
    </location>
</feature>
<evidence type="ECO:0000256" key="6">
    <source>
        <dbReference type="ARBA" id="ARBA00022840"/>
    </source>
</evidence>
<dbReference type="InterPro" id="IPR000719">
    <property type="entry name" value="Prot_kinase_dom"/>
</dbReference>